<dbReference type="Proteomes" id="UP001442841">
    <property type="component" value="Chromosome"/>
</dbReference>
<dbReference type="EMBL" id="CP154795">
    <property type="protein sequence ID" value="XAN05885.1"/>
    <property type="molecule type" value="Genomic_DNA"/>
</dbReference>
<sequence>MSPTSYRTIARTTEADLELKRSIFRCRVEHVVDEAAARAVIEQARTEHWDARHH</sequence>
<evidence type="ECO:0000313" key="1">
    <source>
        <dbReference type="EMBL" id="XAN05885.1"/>
    </source>
</evidence>
<name>A0ABZ3FL69_9ACTN</name>
<dbReference type="RefSeq" id="WP_425307319.1">
    <property type="nucleotide sequence ID" value="NZ_CP154795.1"/>
</dbReference>
<gene>
    <name evidence="1" type="ORF">AADG42_00700</name>
</gene>
<evidence type="ECO:0008006" key="3">
    <source>
        <dbReference type="Google" id="ProtNLM"/>
    </source>
</evidence>
<reference evidence="1 2" key="1">
    <citation type="submission" date="2024-04" db="EMBL/GenBank/DDBJ databases">
        <title>Isolation of an actinomycete strain from pig manure.</title>
        <authorList>
            <person name="Gong T."/>
            <person name="Yu Z."/>
            <person name="An M."/>
            <person name="Wei C."/>
            <person name="Yang W."/>
            <person name="Liu L."/>
        </authorList>
    </citation>
    <scope>NUCLEOTIDE SEQUENCE [LARGE SCALE GENOMIC DNA]</scope>
    <source>
        <strain evidence="1 2">ZF39</strain>
    </source>
</reference>
<dbReference type="InterPro" id="IPR020568">
    <property type="entry name" value="Ribosomal_Su5_D2-typ_SF"/>
</dbReference>
<protein>
    <recommendedName>
        <fullName evidence="3">YigZ family protein</fullName>
    </recommendedName>
</protein>
<dbReference type="Gene3D" id="3.30.230.30">
    <property type="entry name" value="Impact, N-terminal domain"/>
    <property type="match status" value="1"/>
</dbReference>
<proteinExistence type="predicted"/>
<dbReference type="SUPFAM" id="SSF54211">
    <property type="entry name" value="Ribosomal protein S5 domain 2-like"/>
    <property type="match status" value="1"/>
</dbReference>
<accession>A0ABZ3FL69</accession>
<keyword evidence="2" id="KW-1185">Reference proteome</keyword>
<organism evidence="1 2">
    <name type="scientific">Ammonicoccus fulvus</name>
    <dbReference type="NCBI Taxonomy" id="3138240"/>
    <lineage>
        <taxon>Bacteria</taxon>
        <taxon>Bacillati</taxon>
        <taxon>Actinomycetota</taxon>
        <taxon>Actinomycetes</taxon>
        <taxon>Propionibacteriales</taxon>
        <taxon>Propionibacteriaceae</taxon>
        <taxon>Ammonicoccus</taxon>
    </lineage>
</organism>
<evidence type="ECO:0000313" key="2">
    <source>
        <dbReference type="Proteomes" id="UP001442841"/>
    </source>
</evidence>
<dbReference type="InterPro" id="IPR036956">
    <property type="entry name" value="Impact_N_sf"/>
</dbReference>